<evidence type="ECO:0000313" key="4">
    <source>
        <dbReference type="Proteomes" id="UP000321947"/>
    </source>
</evidence>
<dbReference type="EMBL" id="SSTE01014747">
    <property type="protein sequence ID" value="KAA0045204.1"/>
    <property type="molecule type" value="Genomic_DNA"/>
</dbReference>
<dbReference type="OrthoDB" id="678681at2759"/>
<evidence type="ECO:0000313" key="3">
    <source>
        <dbReference type="Proteomes" id="UP000321393"/>
    </source>
</evidence>
<organism evidence="2 4">
    <name type="scientific">Cucumis melo var. makuwa</name>
    <name type="common">Oriental melon</name>
    <dbReference type="NCBI Taxonomy" id="1194695"/>
    <lineage>
        <taxon>Eukaryota</taxon>
        <taxon>Viridiplantae</taxon>
        <taxon>Streptophyta</taxon>
        <taxon>Embryophyta</taxon>
        <taxon>Tracheophyta</taxon>
        <taxon>Spermatophyta</taxon>
        <taxon>Magnoliopsida</taxon>
        <taxon>eudicotyledons</taxon>
        <taxon>Gunneridae</taxon>
        <taxon>Pentapetalae</taxon>
        <taxon>rosids</taxon>
        <taxon>fabids</taxon>
        <taxon>Cucurbitales</taxon>
        <taxon>Cucurbitaceae</taxon>
        <taxon>Benincaseae</taxon>
        <taxon>Cucumis</taxon>
    </lineage>
</organism>
<protein>
    <recommendedName>
        <fullName evidence="5">MuDRA-like transposase</fullName>
    </recommendedName>
</protein>
<evidence type="ECO:0008006" key="5">
    <source>
        <dbReference type="Google" id="ProtNLM"/>
    </source>
</evidence>
<dbReference type="Proteomes" id="UP000321393">
    <property type="component" value="Unassembled WGS sequence"/>
</dbReference>
<gene>
    <name evidence="2" type="ORF">E5676_scaffold1493G00320</name>
    <name evidence="1" type="ORF">E6C27_scaffold30G002100</name>
</gene>
<evidence type="ECO:0000313" key="2">
    <source>
        <dbReference type="EMBL" id="TYK19233.1"/>
    </source>
</evidence>
<proteinExistence type="predicted"/>
<dbReference type="EMBL" id="SSTD01007051">
    <property type="protein sequence ID" value="TYK19233.1"/>
    <property type="molecule type" value="Genomic_DNA"/>
</dbReference>
<dbReference type="AlphaFoldDB" id="A0A5D3D6W1"/>
<name>A0A5D3D6W1_CUCMM</name>
<comment type="caution">
    <text evidence="2">The sequence shown here is derived from an EMBL/GenBank/DDBJ whole genome shotgun (WGS) entry which is preliminary data.</text>
</comment>
<dbReference type="Proteomes" id="UP000321947">
    <property type="component" value="Unassembled WGS sequence"/>
</dbReference>
<accession>A0A5D3D6W1</accession>
<evidence type="ECO:0000313" key="1">
    <source>
        <dbReference type="EMBL" id="KAA0045204.1"/>
    </source>
</evidence>
<reference evidence="3 4" key="1">
    <citation type="submission" date="2019-08" db="EMBL/GenBank/DDBJ databases">
        <title>Draft genome sequences of two oriental melons (Cucumis melo L. var makuwa).</title>
        <authorList>
            <person name="Kwon S.-Y."/>
        </authorList>
    </citation>
    <scope>NUCLEOTIDE SEQUENCE [LARGE SCALE GENOMIC DNA]</scope>
    <source>
        <strain evidence="4">cv. Chang Bougi</strain>
        <strain evidence="3">cv. SW 3</strain>
        <tissue evidence="2">Leaf</tissue>
    </source>
</reference>
<sequence>MKIHHEVNVSNDKAWRGREIALNFIRGMYTTEADDEVDGATMKNKYLGTLISACIIDDNSQIVPLAFTVVDSENDLS</sequence>